<dbReference type="Pfam" id="PF01900">
    <property type="entry name" value="RNase_P_Rpp14"/>
    <property type="match status" value="1"/>
</dbReference>
<dbReference type="GO" id="GO:0030677">
    <property type="term" value="C:ribonuclease P complex"/>
    <property type="evidence" value="ECO:0007669"/>
    <property type="project" value="InterPro"/>
</dbReference>
<dbReference type="Gene3D" id="3.30.70.3250">
    <property type="entry name" value="Ribonuclease P, Pop5 subunit"/>
    <property type="match status" value="1"/>
</dbReference>
<reference evidence="2 3" key="1">
    <citation type="journal article" date="2012" name="Environ. Microbiol.">
        <title>The genome of the ammonia-oxidizing Candidatus Nitrososphaera gargensis: insights into metabolic versatility and environmental adaptations.</title>
        <authorList>
            <person name="Spang A."/>
            <person name="Poehlein A."/>
            <person name="Offre P."/>
            <person name="Zumbragel S."/>
            <person name="Haider S."/>
            <person name="Rychlik N."/>
            <person name="Nowka B."/>
            <person name="Schmeisser C."/>
            <person name="Lebedeva E.V."/>
            <person name="Rattei T."/>
            <person name="Bohm C."/>
            <person name="Schmid M."/>
            <person name="Galushko A."/>
            <person name="Hatzenpichler R."/>
            <person name="Weinmaier T."/>
            <person name="Daniel R."/>
            <person name="Schleper C."/>
            <person name="Spieck E."/>
            <person name="Streit W."/>
            <person name="Wagner M."/>
        </authorList>
    </citation>
    <scope>NUCLEOTIDE SEQUENCE [LARGE SCALE GENOMIC DNA]</scope>
    <source>
        <strain evidence="3">Ga9.2</strain>
    </source>
</reference>
<gene>
    <name evidence="2" type="ordered locus">Ngar_c17740</name>
</gene>
<protein>
    <submittedName>
        <fullName evidence="2">Uncharacterized protein</fullName>
    </submittedName>
</protein>
<dbReference type="AlphaFoldDB" id="K0IK86"/>
<evidence type="ECO:0000256" key="1">
    <source>
        <dbReference type="ARBA" id="ARBA00022694"/>
    </source>
</evidence>
<dbReference type="GO" id="GO:0001682">
    <property type="term" value="P:tRNA 5'-leader removal"/>
    <property type="evidence" value="ECO:0007669"/>
    <property type="project" value="InterPro"/>
</dbReference>
<keyword evidence="3" id="KW-1185">Reference proteome</keyword>
<evidence type="ECO:0000313" key="2">
    <source>
        <dbReference type="EMBL" id="AFU58707.1"/>
    </source>
</evidence>
<dbReference type="InterPro" id="IPR038085">
    <property type="entry name" value="Rnp2-like_sf"/>
</dbReference>
<dbReference type="HOGENOM" id="CLU_2534505_0_0_2"/>
<proteinExistence type="predicted"/>
<dbReference type="InParanoid" id="K0IK86"/>
<sequence>MHTAPANEAVNTIIKRCSDLFGSVATENAAIRLIKSENNNNSVTIIKCRLNQLENVLVAIALSDPPVVTLDMSGSIKQLKRRLT</sequence>
<organism evidence="2 3">
    <name type="scientific">Nitrososphaera gargensis (strain Ga9.2)</name>
    <dbReference type="NCBI Taxonomy" id="1237085"/>
    <lineage>
        <taxon>Archaea</taxon>
        <taxon>Nitrososphaerota</taxon>
        <taxon>Nitrososphaeria</taxon>
        <taxon>Nitrososphaerales</taxon>
        <taxon>Nitrososphaeraceae</taxon>
        <taxon>Nitrososphaera</taxon>
    </lineage>
</organism>
<name>K0IK86_NITGG</name>
<dbReference type="InterPro" id="IPR002759">
    <property type="entry name" value="Pop5/Rpp14/Rnp2-like"/>
</dbReference>
<accession>K0IK86</accession>
<dbReference type="Proteomes" id="UP000008037">
    <property type="component" value="Chromosome"/>
</dbReference>
<dbReference type="EMBL" id="CP002408">
    <property type="protein sequence ID" value="AFU58707.1"/>
    <property type="molecule type" value="Genomic_DNA"/>
</dbReference>
<dbReference type="BioCyc" id="CNIT1237085:G1324-1772-MONOMER"/>
<dbReference type="KEGG" id="nga:Ngar_c17740"/>
<evidence type="ECO:0000313" key="3">
    <source>
        <dbReference type="Proteomes" id="UP000008037"/>
    </source>
</evidence>
<dbReference type="SUPFAM" id="SSF160350">
    <property type="entry name" value="Rnp2-like"/>
    <property type="match status" value="1"/>
</dbReference>
<keyword evidence="1" id="KW-0819">tRNA processing</keyword>
<dbReference type="STRING" id="1237085.Ngar_c17740"/>